<dbReference type="InterPro" id="IPR058240">
    <property type="entry name" value="rSAM_sf"/>
</dbReference>
<keyword evidence="3" id="KW-0479">Metal-binding</keyword>
<proteinExistence type="predicted"/>
<feature type="compositionally biased region" description="Basic residues" evidence="6">
    <location>
        <begin position="15"/>
        <end position="24"/>
    </location>
</feature>
<gene>
    <name evidence="8" type="ORF">ACFSUT_15025</name>
</gene>
<comment type="caution">
    <text evidence="8">The sequence shown here is derived from an EMBL/GenBank/DDBJ whole genome shotgun (WGS) entry which is preliminary data.</text>
</comment>
<dbReference type="EMBL" id="JBHUKQ010000010">
    <property type="protein sequence ID" value="MFD2481594.1"/>
    <property type="molecule type" value="Genomic_DNA"/>
</dbReference>
<evidence type="ECO:0000313" key="8">
    <source>
        <dbReference type="EMBL" id="MFD2481594.1"/>
    </source>
</evidence>
<dbReference type="PROSITE" id="PS51918">
    <property type="entry name" value="RADICAL_SAM"/>
    <property type="match status" value="1"/>
</dbReference>
<dbReference type="PANTHER" id="PTHR43409:SF7">
    <property type="entry name" value="BLL1977 PROTEIN"/>
    <property type="match status" value="1"/>
</dbReference>
<organism evidence="8 9">
    <name type="scientific">Amycolatopsis albidoflavus</name>
    <dbReference type="NCBI Taxonomy" id="102226"/>
    <lineage>
        <taxon>Bacteria</taxon>
        <taxon>Bacillati</taxon>
        <taxon>Actinomycetota</taxon>
        <taxon>Actinomycetes</taxon>
        <taxon>Pseudonocardiales</taxon>
        <taxon>Pseudonocardiaceae</taxon>
        <taxon>Amycolatopsis</taxon>
    </lineage>
</organism>
<dbReference type="InterPro" id="IPR007197">
    <property type="entry name" value="rSAM"/>
</dbReference>
<evidence type="ECO:0000256" key="2">
    <source>
        <dbReference type="ARBA" id="ARBA00022691"/>
    </source>
</evidence>
<name>A0ABW5HX45_9PSEU</name>
<dbReference type="PANTHER" id="PTHR43409">
    <property type="entry name" value="ANAEROBIC MAGNESIUM-PROTOPORPHYRIN IX MONOMETHYL ESTER CYCLASE-RELATED"/>
    <property type="match status" value="1"/>
</dbReference>
<evidence type="ECO:0000256" key="3">
    <source>
        <dbReference type="ARBA" id="ARBA00022723"/>
    </source>
</evidence>
<keyword evidence="5" id="KW-0411">Iron-sulfur</keyword>
<evidence type="ECO:0000256" key="4">
    <source>
        <dbReference type="ARBA" id="ARBA00023004"/>
    </source>
</evidence>
<dbReference type="Proteomes" id="UP001597542">
    <property type="component" value="Unassembled WGS sequence"/>
</dbReference>
<dbReference type="Pfam" id="PF04055">
    <property type="entry name" value="Radical_SAM"/>
    <property type="match status" value="1"/>
</dbReference>
<reference evidence="9" key="1">
    <citation type="journal article" date="2019" name="Int. J. Syst. Evol. Microbiol.">
        <title>The Global Catalogue of Microorganisms (GCM) 10K type strain sequencing project: providing services to taxonomists for standard genome sequencing and annotation.</title>
        <authorList>
            <consortium name="The Broad Institute Genomics Platform"/>
            <consortium name="The Broad Institute Genome Sequencing Center for Infectious Disease"/>
            <person name="Wu L."/>
            <person name="Ma J."/>
        </authorList>
    </citation>
    <scope>NUCLEOTIDE SEQUENCE [LARGE SCALE GENOMIC DNA]</scope>
    <source>
        <strain evidence="9">CGMCC 4.7638</strain>
    </source>
</reference>
<evidence type="ECO:0000313" key="9">
    <source>
        <dbReference type="Proteomes" id="UP001597542"/>
    </source>
</evidence>
<keyword evidence="9" id="KW-1185">Reference proteome</keyword>
<keyword evidence="2" id="KW-0949">S-adenosyl-L-methionine</keyword>
<protein>
    <submittedName>
        <fullName evidence="8">B12-binding domain-containing radical SAM protein</fullName>
    </submittedName>
</protein>
<evidence type="ECO:0000256" key="1">
    <source>
        <dbReference type="ARBA" id="ARBA00001966"/>
    </source>
</evidence>
<dbReference type="RefSeq" id="WP_344273384.1">
    <property type="nucleotide sequence ID" value="NZ_BAAAHV010000011.1"/>
</dbReference>
<keyword evidence="4" id="KW-0408">Iron</keyword>
<feature type="region of interest" description="Disordered" evidence="6">
    <location>
        <begin position="1"/>
        <end position="27"/>
    </location>
</feature>
<dbReference type="Gene3D" id="3.20.20.70">
    <property type="entry name" value="Aldolase class I"/>
    <property type="match status" value="1"/>
</dbReference>
<accession>A0ABW5HX45</accession>
<sequence length="618" mass="68523">MVPGKPADPLDERRARVRERRRALSRSLHAHERDWRFAPGDGGSPETVSATALERELELDRELASWAESSPKPRSDAELAAERRRLKYFPVLFVSAPHIESGASGSFPGIPTPLLYATSVLDRALRIDEFPGARVPEVVAVMNPLVYDSAFEEQLTALLRAHRPRLVGVSNLSEGHHFALRIARLIKRVSPESLVLLGGQHEDGVNPEVYVSASERLARRGARYQAAYSPFLITPEEADRLRTLQTLASQEERAFVDLVFAGDAAYALLEILKVVADHLTADTARIKAEILARPEVFAGLPGSGRLFLVDEGTETLESVRLSGSALEGDSMPFIDLGRLTHENRFPIFGGKLTAQVLACHGCKYSCSFCHESADSTLYGTPKIRQRSAGNVVKEIELRLEQGFEAVFFDDSTFTQDRRWVAEFAGLMARRGGGRPLIEWGCQTTINDVDAALLRQLSEIGCSYVYFGVESAEPDPASVQKVRQLRVLPAATNWSARFREVAKWCHEAGVRVGTSLQFGLGETREQLIETVELIAEMHRCGYIPDGCVALNINSPYPATRQWLELLKSGRPMPDYREKLKRHPSFETAHQFSSISGAEAEELYRLAAERLGAAIHVEGR</sequence>
<evidence type="ECO:0000256" key="6">
    <source>
        <dbReference type="SAM" id="MobiDB-lite"/>
    </source>
</evidence>
<evidence type="ECO:0000259" key="7">
    <source>
        <dbReference type="PROSITE" id="PS51918"/>
    </source>
</evidence>
<comment type="cofactor">
    <cofactor evidence="1">
        <name>[4Fe-4S] cluster</name>
        <dbReference type="ChEBI" id="CHEBI:49883"/>
    </cofactor>
</comment>
<dbReference type="SFLD" id="SFLDG01082">
    <property type="entry name" value="B12-binding_domain_containing"/>
    <property type="match status" value="1"/>
</dbReference>
<feature type="domain" description="Radical SAM core" evidence="7">
    <location>
        <begin position="348"/>
        <end position="597"/>
    </location>
</feature>
<dbReference type="SMART" id="SM00729">
    <property type="entry name" value="Elp3"/>
    <property type="match status" value="1"/>
</dbReference>
<dbReference type="SUPFAM" id="SSF102114">
    <property type="entry name" value="Radical SAM enzymes"/>
    <property type="match status" value="1"/>
</dbReference>
<dbReference type="InterPro" id="IPR006638">
    <property type="entry name" value="Elp3/MiaA/NifB-like_rSAM"/>
</dbReference>
<dbReference type="InterPro" id="IPR013785">
    <property type="entry name" value="Aldolase_TIM"/>
</dbReference>
<evidence type="ECO:0000256" key="5">
    <source>
        <dbReference type="ARBA" id="ARBA00023014"/>
    </source>
</evidence>
<dbReference type="SFLD" id="SFLDS00029">
    <property type="entry name" value="Radical_SAM"/>
    <property type="match status" value="1"/>
</dbReference>
<dbReference type="InterPro" id="IPR051198">
    <property type="entry name" value="BchE-like"/>
</dbReference>